<dbReference type="EMBL" id="BTFZ01000002">
    <property type="protein sequence ID" value="GMM34111.1"/>
    <property type="molecule type" value="Genomic_DNA"/>
</dbReference>
<organism evidence="2 3">
    <name type="scientific">Saccharomycopsis crataegensis</name>
    <dbReference type="NCBI Taxonomy" id="43959"/>
    <lineage>
        <taxon>Eukaryota</taxon>
        <taxon>Fungi</taxon>
        <taxon>Dikarya</taxon>
        <taxon>Ascomycota</taxon>
        <taxon>Saccharomycotina</taxon>
        <taxon>Saccharomycetes</taxon>
        <taxon>Saccharomycopsidaceae</taxon>
        <taxon>Saccharomycopsis</taxon>
    </lineage>
</organism>
<proteinExistence type="predicted"/>
<accession>A0AAV5QHL6</accession>
<reference evidence="2 3" key="1">
    <citation type="journal article" date="2023" name="Elife">
        <title>Identification of key yeast species and microbe-microbe interactions impacting larval growth of Drosophila in the wild.</title>
        <authorList>
            <person name="Mure A."/>
            <person name="Sugiura Y."/>
            <person name="Maeda R."/>
            <person name="Honda K."/>
            <person name="Sakurai N."/>
            <person name="Takahashi Y."/>
            <person name="Watada M."/>
            <person name="Katoh T."/>
            <person name="Gotoh A."/>
            <person name="Gotoh Y."/>
            <person name="Taniguchi I."/>
            <person name="Nakamura K."/>
            <person name="Hayashi T."/>
            <person name="Katayama T."/>
            <person name="Uemura T."/>
            <person name="Hattori Y."/>
        </authorList>
    </citation>
    <scope>NUCLEOTIDE SEQUENCE [LARGE SCALE GENOMIC DNA]</scope>
    <source>
        <strain evidence="2 3">SC-9</strain>
    </source>
</reference>
<sequence>MFSSQSNFNRTFENDHQGYYNYDDNEVFGADYLGSRSQQHYYSNYHFKSRLASQNPSLYTNGHYDFVKALNADKDIKTFMSFQTPQKLKLTCSYHNCPDSDIRFSSYIDLAEHMNKHSIESDFKPEIYCDGNHSYCNNCPFTVLGFSKESEKKEHKQQRLCLDCKILFSRVDNLKTHITAKNGKPSPCKRKLMKKNSSGSSRKFKAGPAKKSNSASPLRSGSPKRKKLLMEHGQGLHSLQPKSESLISSAYSKDSGSVDSLNAFDSIADSPTPVGLNFTYSNYQPSVFPLVDDGFDYPISTNPHFSHQDGITAIPANFSSSLQLNHLPNQGSLPSLDNLPYKFDSFASPQIYSQGHFISNHSDFSDITGSTTTPVFTPNDSFKIKEEPVESLYEYQTIEYKPEEVNWSKI</sequence>
<evidence type="ECO:0000256" key="1">
    <source>
        <dbReference type="SAM" id="MobiDB-lite"/>
    </source>
</evidence>
<evidence type="ECO:0000313" key="3">
    <source>
        <dbReference type="Proteomes" id="UP001360560"/>
    </source>
</evidence>
<feature type="region of interest" description="Disordered" evidence="1">
    <location>
        <begin position="179"/>
        <end position="224"/>
    </location>
</feature>
<keyword evidence="3" id="KW-1185">Reference proteome</keyword>
<evidence type="ECO:0000313" key="2">
    <source>
        <dbReference type="EMBL" id="GMM34111.1"/>
    </source>
</evidence>
<comment type="caution">
    <text evidence="2">The sequence shown here is derived from an EMBL/GenBank/DDBJ whole genome shotgun (WGS) entry which is preliminary data.</text>
</comment>
<dbReference type="RefSeq" id="XP_064851111.1">
    <property type="nucleotide sequence ID" value="XM_064995039.1"/>
</dbReference>
<name>A0AAV5QHL6_9ASCO</name>
<protein>
    <recommendedName>
        <fullName evidence="4">C2H2-type domain-containing protein</fullName>
    </recommendedName>
</protein>
<dbReference type="AlphaFoldDB" id="A0AAV5QHL6"/>
<dbReference type="GeneID" id="90072090"/>
<gene>
    <name evidence="2" type="ORF">DASC09_014360</name>
</gene>
<dbReference type="Proteomes" id="UP001360560">
    <property type="component" value="Unassembled WGS sequence"/>
</dbReference>
<evidence type="ECO:0008006" key="4">
    <source>
        <dbReference type="Google" id="ProtNLM"/>
    </source>
</evidence>